<accession>A0A7E6DJ37</accession>
<sequence length="300" mass="34540">MMKTKPIFWVSVCLLLTCASLPLNAEEDEDLNSEADEYSSIPDTELPPLRLAHSYCAYKADKGPCRAMLKRFFFNIFTRQCEEFIYGGCEGNENQFESLQECKEKCIGDYPKRPGKAKTALQKDKPDFCFLKEEVGICRAYFPRYFYNNQSKQCESFIYGGCLGNRNNFESLEECKNTCEDSLHNDSSQLVPAHNGTSTPQSNTTIGNFGYRSPHWCLTPADRGLCKANERRFYYDSVTRMCLPFNYSGCGGNENNFTSQRSCRRACRKGFIKRISKGRFTKVKRKRKKHSVEIGYHYNI</sequence>
<evidence type="ECO:0000313" key="16">
    <source>
        <dbReference type="RefSeq" id="XP_035879091.1"/>
    </source>
</evidence>
<evidence type="ECO:0000256" key="10">
    <source>
        <dbReference type="ARBA" id="ARBA00023180"/>
    </source>
</evidence>
<keyword evidence="10" id="KW-0325">Glycoprotein</keyword>
<dbReference type="Proteomes" id="UP000504628">
    <property type="component" value="Chromosome 4"/>
</dbReference>
<dbReference type="PROSITE" id="PS50279">
    <property type="entry name" value="BPTI_KUNITZ_2"/>
    <property type="match status" value="3"/>
</dbReference>
<feature type="domain" description="BPTI/Kunitz inhibitor" evidence="14">
    <location>
        <begin position="129"/>
        <end position="179"/>
    </location>
</feature>
<evidence type="ECO:0000256" key="2">
    <source>
        <dbReference type="ARBA" id="ARBA00022525"/>
    </source>
</evidence>
<dbReference type="InterPro" id="IPR020901">
    <property type="entry name" value="Prtase_inh_Kunz-CS"/>
</dbReference>
<dbReference type="PROSITE" id="PS00280">
    <property type="entry name" value="BPTI_KUNITZ_1"/>
    <property type="match status" value="3"/>
</dbReference>
<feature type="chain" id="PRO_5029085992" description="Tissue factor pathway inhibitor" evidence="13">
    <location>
        <begin position="26"/>
        <end position="300"/>
    </location>
</feature>
<evidence type="ECO:0000256" key="6">
    <source>
        <dbReference type="ARBA" id="ARBA00022737"/>
    </source>
</evidence>
<dbReference type="GO" id="GO:0005615">
    <property type="term" value="C:extracellular space"/>
    <property type="evidence" value="ECO:0007669"/>
    <property type="project" value="TreeGrafter"/>
</dbReference>
<dbReference type="Gene3D" id="4.10.410.10">
    <property type="entry name" value="Pancreatic trypsin inhibitor Kunitz domain"/>
    <property type="match status" value="3"/>
</dbReference>
<evidence type="ECO:0000256" key="12">
    <source>
        <dbReference type="ARBA" id="ARBA00073658"/>
    </source>
</evidence>
<gene>
    <name evidence="16" type="primary">TFPI</name>
</gene>
<evidence type="ECO:0000256" key="3">
    <source>
        <dbReference type="ARBA" id="ARBA00022690"/>
    </source>
</evidence>
<dbReference type="AlphaFoldDB" id="A0A7E6DJ37"/>
<dbReference type="RefSeq" id="XP_035879091.1">
    <property type="nucleotide sequence ID" value="XM_036023198.1"/>
</dbReference>
<evidence type="ECO:0000256" key="1">
    <source>
        <dbReference type="ARBA" id="ARBA00004613"/>
    </source>
</evidence>
<dbReference type="InterPro" id="IPR008296">
    <property type="entry name" value="TFPI-like"/>
</dbReference>
<dbReference type="FunFam" id="4.10.410.10:FF:000004">
    <property type="entry name" value="Tissue factor pathway inhibitor"/>
    <property type="match status" value="1"/>
</dbReference>
<evidence type="ECO:0000256" key="8">
    <source>
        <dbReference type="ARBA" id="ARBA00023084"/>
    </source>
</evidence>
<dbReference type="CTD" id="7035"/>
<proteinExistence type="predicted"/>
<keyword evidence="3 13" id="KW-0646">Protease inhibitor</keyword>
<dbReference type="CDD" id="cd22613">
    <property type="entry name" value="Kunitz_TFPI1_1-like"/>
    <property type="match status" value="1"/>
</dbReference>
<feature type="signal peptide" evidence="13">
    <location>
        <begin position="1"/>
        <end position="25"/>
    </location>
</feature>
<dbReference type="PANTHER" id="PTHR10083">
    <property type="entry name" value="KUNITZ-TYPE PROTEASE INHIBITOR-RELATED"/>
    <property type="match status" value="1"/>
</dbReference>
<dbReference type="InterPro" id="IPR036880">
    <property type="entry name" value="Kunitz_BPTI_sf"/>
</dbReference>
<dbReference type="GeneID" id="114494809"/>
<dbReference type="FunCoup" id="A0A7E6DJ37">
    <property type="interactions" value="179"/>
</dbReference>
<comment type="subcellular location">
    <subcellularLocation>
        <location evidence="1 13">Secreted</location>
    </subcellularLocation>
</comment>
<evidence type="ECO:0000256" key="4">
    <source>
        <dbReference type="ARBA" id="ARBA00022696"/>
    </source>
</evidence>
<dbReference type="GO" id="GO:0007596">
    <property type="term" value="P:blood coagulation"/>
    <property type="evidence" value="ECO:0007669"/>
    <property type="project" value="UniProtKB-UniRule"/>
</dbReference>
<keyword evidence="9" id="KW-1015">Disulfide bond</keyword>
<dbReference type="InterPro" id="IPR050098">
    <property type="entry name" value="TFPI/VKTCI-like"/>
</dbReference>
<feature type="domain" description="BPTI/Kunitz inhibitor" evidence="14">
    <location>
        <begin position="217"/>
        <end position="267"/>
    </location>
</feature>
<evidence type="ECO:0000256" key="9">
    <source>
        <dbReference type="ARBA" id="ARBA00023157"/>
    </source>
</evidence>
<dbReference type="KEGG" id="pdic:114494809"/>
<evidence type="ECO:0000259" key="14">
    <source>
        <dbReference type="PROSITE" id="PS50279"/>
    </source>
</evidence>
<dbReference type="PANTHER" id="PTHR10083:SF328">
    <property type="entry name" value="TISSUE FACTOR PATHWAY INHIBITOR"/>
    <property type="match status" value="1"/>
</dbReference>
<dbReference type="PRINTS" id="PR00759">
    <property type="entry name" value="BASICPTASE"/>
</dbReference>
<evidence type="ECO:0000256" key="5">
    <source>
        <dbReference type="ARBA" id="ARBA00022729"/>
    </source>
</evidence>
<comment type="function">
    <text evidence="11">Inhibits factor X (X(a)) directly and, in a Xa-dependent way, inhibits VIIa/tissue factor activity, presumably by forming a quaternary Xa/LACI/VIIa/TF complex. It possesses an antithrombotic action and also the ability to associate with lipoproteins in plasma.</text>
</comment>
<keyword evidence="8 13" id="KW-0094">Blood coagulation</keyword>
<dbReference type="CDD" id="cd22615">
    <property type="entry name" value="Kunitz_TFPI1_TFPI2_3-like"/>
    <property type="match status" value="1"/>
</dbReference>
<organism evidence="15 16">
    <name type="scientific">Phyllostomus discolor</name>
    <name type="common">pale spear-nosed bat</name>
    <dbReference type="NCBI Taxonomy" id="89673"/>
    <lineage>
        <taxon>Eukaryota</taxon>
        <taxon>Metazoa</taxon>
        <taxon>Chordata</taxon>
        <taxon>Craniata</taxon>
        <taxon>Vertebrata</taxon>
        <taxon>Euteleostomi</taxon>
        <taxon>Mammalia</taxon>
        <taxon>Eutheria</taxon>
        <taxon>Laurasiatheria</taxon>
        <taxon>Chiroptera</taxon>
        <taxon>Yangochiroptera</taxon>
        <taxon>Phyllostomidae</taxon>
        <taxon>Phyllostominae</taxon>
        <taxon>Phyllostomus</taxon>
    </lineage>
</organism>
<evidence type="ECO:0000256" key="7">
    <source>
        <dbReference type="ARBA" id="ARBA00022900"/>
    </source>
</evidence>
<evidence type="ECO:0000256" key="11">
    <source>
        <dbReference type="ARBA" id="ARBA00057773"/>
    </source>
</evidence>
<keyword evidence="15" id="KW-1185">Reference proteome</keyword>
<dbReference type="PIRSF" id="PIRSF001620">
    <property type="entry name" value="TFPI"/>
    <property type="match status" value="1"/>
</dbReference>
<evidence type="ECO:0000256" key="13">
    <source>
        <dbReference type="PIRNR" id="PIRNR001620"/>
    </source>
</evidence>
<feature type="domain" description="BPTI/Kunitz inhibitor" evidence="14">
    <location>
        <begin position="56"/>
        <end position="106"/>
    </location>
</feature>
<protein>
    <recommendedName>
        <fullName evidence="12 13">Tissue factor pathway inhibitor</fullName>
    </recommendedName>
</protein>
<dbReference type="GO" id="GO:0004867">
    <property type="term" value="F:serine-type endopeptidase inhibitor activity"/>
    <property type="evidence" value="ECO:0007669"/>
    <property type="project" value="UniProtKB-UniRule"/>
</dbReference>
<dbReference type="SMART" id="SM00131">
    <property type="entry name" value="KU"/>
    <property type="match status" value="3"/>
</dbReference>
<keyword evidence="7 13" id="KW-0722">Serine protease inhibitor</keyword>
<dbReference type="FunFam" id="4.10.410.10:FF:000012">
    <property type="entry name" value="Tissue factor pathway inhibitor"/>
    <property type="match status" value="1"/>
</dbReference>
<dbReference type="InterPro" id="IPR002223">
    <property type="entry name" value="Kunitz_BPTI"/>
</dbReference>
<keyword evidence="4 13" id="KW-0356">Hemostasis</keyword>
<name>A0A7E6DJ37_9CHIR</name>
<keyword evidence="2" id="KW-0964">Secreted</keyword>
<reference evidence="16" key="1">
    <citation type="submission" date="2025-08" db="UniProtKB">
        <authorList>
            <consortium name="RefSeq"/>
        </authorList>
    </citation>
    <scope>IDENTIFICATION</scope>
    <source>
        <tissue evidence="16">Muscle</tissue>
    </source>
</reference>
<dbReference type="SUPFAM" id="SSF57362">
    <property type="entry name" value="BPTI-like"/>
    <property type="match status" value="3"/>
</dbReference>
<dbReference type="Pfam" id="PF00014">
    <property type="entry name" value="Kunitz_BPTI"/>
    <property type="match status" value="3"/>
</dbReference>
<keyword evidence="6" id="KW-0677">Repeat</keyword>
<dbReference type="CDD" id="cd22614">
    <property type="entry name" value="Kunitz_TFPI1_2-like"/>
    <property type="match status" value="1"/>
</dbReference>
<dbReference type="OrthoDB" id="5950222at2759"/>
<keyword evidence="5 13" id="KW-0732">Signal</keyword>
<dbReference type="InParanoid" id="A0A7E6DJ37"/>
<evidence type="ECO:0000313" key="15">
    <source>
        <dbReference type="Proteomes" id="UP000504628"/>
    </source>
</evidence>